<dbReference type="PROSITE" id="PS50937">
    <property type="entry name" value="HTH_MERR_2"/>
    <property type="match status" value="1"/>
</dbReference>
<dbReference type="Gene3D" id="1.10.1660.10">
    <property type="match status" value="1"/>
</dbReference>
<protein>
    <submittedName>
        <fullName evidence="6">MerR family transcriptional regulator</fullName>
    </submittedName>
</protein>
<dbReference type="Pfam" id="PF02607">
    <property type="entry name" value="B12-binding_2"/>
    <property type="match status" value="1"/>
</dbReference>
<dbReference type="InterPro" id="IPR006158">
    <property type="entry name" value="Cobalamin-bd"/>
</dbReference>
<dbReference type="Pfam" id="PF13411">
    <property type="entry name" value="MerR_1"/>
    <property type="match status" value="1"/>
</dbReference>
<dbReference type="Gene3D" id="1.10.1240.10">
    <property type="entry name" value="Methionine synthase domain"/>
    <property type="match status" value="1"/>
</dbReference>
<dbReference type="EMBL" id="RAVZ01000067">
    <property type="protein sequence ID" value="RKG89503.1"/>
    <property type="molecule type" value="Genomic_DNA"/>
</dbReference>
<dbReference type="InterPro" id="IPR036594">
    <property type="entry name" value="Meth_synthase_dom"/>
</dbReference>
<accession>A0A3A8JJ51</accession>
<dbReference type="AlphaFoldDB" id="A0A3A8JJ51"/>
<dbReference type="SMART" id="SM00422">
    <property type="entry name" value="HTH_MERR"/>
    <property type="match status" value="1"/>
</dbReference>
<organism evidence="6 7">
    <name type="scientific">Corallococcus terminator</name>
    <dbReference type="NCBI Taxonomy" id="2316733"/>
    <lineage>
        <taxon>Bacteria</taxon>
        <taxon>Pseudomonadati</taxon>
        <taxon>Myxococcota</taxon>
        <taxon>Myxococcia</taxon>
        <taxon>Myxococcales</taxon>
        <taxon>Cystobacterineae</taxon>
        <taxon>Myxococcaceae</taxon>
        <taxon>Corallococcus</taxon>
    </lineage>
</organism>
<dbReference type="InterPro" id="IPR047057">
    <property type="entry name" value="MerR_fam"/>
</dbReference>
<dbReference type="InterPro" id="IPR003759">
    <property type="entry name" value="Cbl-bd_cap"/>
</dbReference>
<comment type="caution">
    <text evidence="6">The sequence shown here is derived from an EMBL/GenBank/DDBJ whole genome shotgun (WGS) entry which is preliminary data.</text>
</comment>
<evidence type="ECO:0000256" key="2">
    <source>
        <dbReference type="ARBA" id="ARBA00023125"/>
    </source>
</evidence>
<evidence type="ECO:0000256" key="1">
    <source>
        <dbReference type="ARBA" id="ARBA00023015"/>
    </source>
</evidence>
<dbReference type="Proteomes" id="UP000268094">
    <property type="component" value="Unassembled WGS sequence"/>
</dbReference>
<keyword evidence="1" id="KW-0805">Transcription regulation</keyword>
<dbReference type="InterPro" id="IPR009061">
    <property type="entry name" value="DNA-bd_dom_put_sf"/>
</dbReference>
<dbReference type="OrthoDB" id="9810140at2"/>
<sequence>MAERTYRIHIAAELSGVRVELIRAWERRYGVLVPERTPAGYRVYTDRDVALLKRLKALTDEGVAISEAAKLLPQLMAELDTVPEPPVREERAGGAGGAQPTSWRAAVMAAAEAYDQPRVSRILDQVLSALPPLRAFEDVLVPVQREVGERWHAGTLSVAQEHLVTQVVRERLVSLLHGAPEGGRKHAVLACFPEEEHELGLLGAALRLRYAGVRVTLLGQRVPAEGLGETVARARPDVVGLSAVTNRGATVFEDVLRRLREALPKELPVWVGGPAAQAHADVCERLGVRLFMHEDDWTRLSG</sequence>
<evidence type="ECO:0000313" key="7">
    <source>
        <dbReference type="Proteomes" id="UP000268094"/>
    </source>
</evidence>
<dbReference type="GO" id="GO:0031419">
    <property type="term" value="F:cobalamin binding"/>
    <property type="evidence" value="ECO:0007669"/>
    <property type="project" value="InterPro"/>
</dbReference>
<dbReference type="SUPFAM" id="SSF46955">
    <property type="entry name" value="Putative DNA-binding domain"/>
    <property type="match status" value="1"/>
</dbReference>
<dbReference type="RefSeq" id="WP_120540875.1">
    <property type="nucleotide sequence ID" value="NZ_RAVZ01000067.1"/>
</dbReference>
<dbReference type="SUPFAM" id="SSF52242">
    <property type="entry name" value="Cobalamin (vitamin B12)-binding domain"/>
    <property type="match status" value="1"/>
</dbReference>
<dbReference type="InterPro" id="IPR000551">
    <property type="entry name" value="MerR-type_HTH_dom"/>
</dbReference>
<dbReference type="PROSITE" id="PS51332">
    <property type="entry name" value="B12_BINDING"/>
    <property type="match status" value="1"/>
</dbReference>
<dbReference type="PANTHER" id="PTHR30204">
    <property type="entry name" value="REDOX-CYCLING DRUG-SENSING TRANSCRIPTIONAL ACTIVATOR SOXR"/>
    <property type="match status" value="1"/>
</dbReference>
<proteinExistence type="predicted"/>
<dbReference type="Gene3D" id="3.40.50.280">
    <property type="entry name" value="Cobalamin-binding domain"/>
    <property type="match status" value="1"/>
</dbReference>
<keyword evidence="2" id="KW-0238">DNA-binding</keyword>
<feature type="domain" description="HTH merR-type" evidence="4">
    <location>
        <begin position="5"/>
        <end position="74"/>
    </location>
</feature>
<dbReference type="CDD" id="cd01104">
    <property type="entry name" value="HTH_MlrA-CarA"/>
    <property type="match status" value="1"/>
</dbReference>
<keyword evidence="7" id="KW-1185">Reference proteome</keyword>
<dbReference type="Pfam" id="PF02310">
    <property type="entry name" value="B12-binding"/>
    <property type="match status" value="1"/>
</dbReference>
<name>A0A3A8JJ51_9BACT</name>
<keyword evidence="3" id="KW-0804">Transcription</keyword>
<evidence type="ECO:0000256" key="3">
    <source>
        <dbReference type="ARBA" id="ARBA00023163"/>
    </source>
</evidence>
<feature type="domain" description="B12-binding" evidence="5">
    <location>
        <begin position="184"/>
        <end position="302"/>
    </location>
</feature>
<dbReference type="GO" id="GO:0003700">
    <property type="term" value="F:DNA-binding transcription factor activity"/>
    <property type="evidence" value="ECO:0007669"/>
    <property type="project" value="InterPro"/>
</dbReference>
<gene>
    <name evidence="6" type="ORF">D7V88_12565</name>
</gene>
<dbReference type="InterPro" id="IPR036724">
    <property type="entry name" value="Cobalamin-bd_sf"/>
</dbReference>
<dbReference type="PANTHER" id="PTHR30204:SF67">
    <property type="entry name" value="HTH-TYPE TRANSCRIPTIONAL REGULATOR MLRA-RELATED"/>
    <property type="match status" value="1"/>
</dbReference>
<reference evidence="7" key="1">
    <citation type="submission" date="2018-09" db="EMBL/GenBank/DDBJ databases">
        <authorList>
            <person name="Livingstone P.G."/>
            <person name="Whitworth D.E."/>
        </authorList>
    </citation>
    <scope>NUCLEOTIDE SEQUENCE [LARGE SCALE GENOMIC DNA]</scope>
    <source>
        <strain evidence="7">CA054A</strain>
    </source>
</reference>
<dbReference type="CDD" id="cd02065">
    <property type="entry name" value="B12-binding_like"/>
    <property type="match status" value="1"/>
</dbReference>
<dbReference type="GO" id="GO:0003677">
    <property type="term" value="F:DNA binding"/>
    <property type="evidence" value="ECO:0007669"/>
    <property type="project" value="UniProtKB-KW"/>
</dbReference>
<evidence type="ECO:0000259" key="4">
    <source>
        <dbReference type="PROSITE" id="PS50937"/>
    </source>
</evidence>
<dbReference type="GO" id="GO:0046872">
    <property type="term" value="F:metal ion binding"/>
    <property type="evidence" value="ECO:0007669"/>
    <property type="project" value="InterPro"/>
</dbReference>
<evidence type="ECO:0000259" key="5">
    <source>
        <dbReference type="PROSITE" id="PS51332"/>
    </source>
</evidence>
<evidence type="ECO:0000313" key="6">
    <source>
        <dbReference type="EMBL" id="RKG89503.1"/>
    </source>
</evidence>